<dbReference type="InParanoid" id="A0A0H2SPR0"/>
<proteinExistence type="predicted"/>
<protein>
    <submittedName>
        <fullName evidence="1">Uncharacterized protein</fullName>
    </submittedName>
</protein>
<keyword evidence="2" id="KW-1185">Reference proteome</keyword>
<dbReference type="EMBL" id="KQ085889">
    <property type="protein sequence ID" value="KLO19056.1"/>
    <property type="molecule type" value="Genomic_DNA"/>
</dbReference>
<evidence type="ECO:0000313" key="2">
    <source>
        <dbReference type="Proteomes" id="UP000053477"/>
    </source>
</evidence>
<dbReference type="AlphaFoldDB" id="A0A0H2SPR0"/>
<name>A0A0H2SPR0_9AGAM</name>
<sequence length="466" mass="52412">MISINPSRFQSGLNWSSMGVVDAAHVSESKNANASETTSSLDPTIKVSPLPLPEQIIQLVIDEILQEKERAVAAFAHEDSQSTSNAIDRAFRFDADLKSLCLVSRLWTHPARCALGRRFVLILDEKRLPRLPLALENPLYGPWTTQIDLLEIPCVALRDRQSVDGVWSLIQRVVGRLENIRSFTVNSRILWSSGVRLPSLLPRFKILEEFVLINTGIIVTSDSTELYQKLANLSFELPLLRRMTYIRCLSVGDSNSEPDCQPLTSQGSANLSDQLQAIKTSLFSSFNCCFMASLVSFVFDRDEMRWLVDELTATHLRSICHGQCNYNDPSGVCASIRSLRIVGDSKRITSPCIANLLRNFHNVKVLHLSLQMLPDREVLDALPSTLEEAVFKIKGTQMECDLWPFDDRLSRFCHTHRSKLRRLEVALGEIECSNHGTSLPLTDTFCQAHDVKFAVLYEPHVAPNYG</sequence>
<accession>A0A0H2SPR0</accession>
<dbReference type="Proteomes" id="UP000053477">
    <property type="component" value="Unassembled WGS sequence"/>
</dbReference>
<organism evidence="1 2">
    <name type="scientific">Schizopora paradoxa</name>
    <dbReference type="NCBI Taxonomy" id="27342"/>
    <lineage>
        <taxon>Eukaryota</taxon>
        <taxon>Fungi</taxon>
        <taxon>Dikarya</taxon>
        <taxon>Basidiomycota</taxon>
        <taxon>Agaricomycotina</taxon>
        <taxon>Agaricomycetes</taxon>
        <taxon>Hymenochaetales</taxon>
        <taxon>Schizoporaceae</taxon>
        <taxon>Schizopora</taxon>
    </lineage>
</organism>
<evidence type="ECO:0000313" key="1">
    <source>
        <dbReference type="EMBL" id="KLO19056.1"/>
    </source>
</evidence>
<gene>
    <name evidence="1" type="ORF">SCHPADRAFT_88378</name>
</gene>
<reference evidence="1 2" key="1">
    <citation type="submission" date="2015-04" db="EMBL/GenBank/DDBJ databases">
        <title>Complete genome sequence of Schizopora paradoxa KUC8140, a cosmopolitan wood degrader in East Asia.</title>
        <authorList>
            <consortium name="DOE Joint Genome Institute"/>
            <person name="Min B."/>
            <person name="Park H."/>
            <person name="Jang Y."/>
            <person name="Kim J.-J."/>
            <person name="Kim K.H."/>
            <person name="Pangilinan J."/>
            <person name="Lipzen A."/>
            <person name="Riley R."/>
            <person name="Grigoriev I.V."/>
            <person name="Spatafora J.W."/>
            <person name="Choi I.-G."/>
        </authorList>
    </citation>
    <scope>NUCLEOTIDE SEQUENCE [LARGE SCALE GENOMIC DNA]</scope>
    <source>
        <strain evidence="1 2">KUC8140</strain>
    </source>
</reference>